<dbReference type="InterPro" id="IPR010182">
    <property type="entry name" value="ArgE/DapE"/>
</dbReference>
<evidence type="ECO:0000256" key="5">
    <source>
        <dbReference type="ARBA" id="ARBA00011921"/>
    </source>
</evidence>
<proteinExistence type="inferred from homology"/>
<dbReference type="PROSITE" id="PS00758">
    <property type="entry name" value="ARGE_DAPE_CPG2_1"/>
    <property type="match status" value="1"/>
</dbReference>
<keyword evidence="8" id="KW-0479">Metal-binding</keyword>
<evidence type="ECO:0000256" key="7">
    <source>
        <dbReference type="ARBA" id="ARBA00022605"/>
    </source>
</evidence>
<dbReference type="UniPathway" id="UPA00034">
    <property type="reaction ID" value="UER00021"/>
</dbReference>
<dbReference type="InterPro" id="IPR002933">
    <property type="entry name" value="Peptidase_M20"/>
</dbReference>
<comment type="caution">
    <text evidence="16">The sequence shown here is derived from an EMBL/GenBank/DDBJ whole genome shotgun (WGS) entry which is preliminary data.</text>
</comment>
<dbReference type="Gene3D" id="3.30.70.360">
    <property type="match status" value="1"/>
</dbReference>
<dbReference type="GO" id="GO:0009089">
    <property type="term" value="P:lysine biosynthetic process via diaminopimelate"/>
    <property type="evidence" value="ECO:0007669"/>
    <property type="project" value="UniProtKB-UniPathway"/>
</dbReference>
<keyword evidence="9" id="KW-0378">Hydrolase</keyword>
<keyword evidence="10" id="KW-0862">Zinc</keyword>
<evidence type="ECO:0000256" key="4">
    <source>
        <dbReference type="ARBA" id="ARBA00006247"/>
    </source>
</evidence>
<dbReference type="PROSITE" id="PS00759">
    <property type="entry name" value="ARGE_DAPE_CPG2_2"/>
    <property type="match status" value="1"/>
</dbReference>
<dbReference type="PANTHER" id="PTHR43808:SF8">
    <property type="entry name" value="PEPTIDASE M20 DIMERISATION DOMAIN-CONTAINING PROTEIN"/>
    <property type="match status" value="1"/>
</dbReference>
<keyword evidence="11" id="KW-0220">Diaminopimelate biosynthesis</keyword>
<dbReference type="OrthoDB" id="9792335at2"/>
<evidence type="ECO:0000256" key="12">
    <source>
        <dbReference type="ARBA" id="ARBA00023154"/>
    </source>
</evidence>
<dbReference type="NCBIfam" id="NF006365">
    <property type="entry name" value="PRK08588.1"/>
    <property type="match status" value="1"/>
</dbReference>
<dbReference type="Pfam" id="PF01546">
    <property type="entry name" value="Peptidase_M20"/>
    <property type="match status" value="1"/>
</dbReference>
<comment type="cofactor">
    <cofactor evidence="1">
        <name>Co(2+)</name>
        <dbReference type="ChEBI" id="CHEBI:48828"/>
    </cofactor>
</comment>
<dbReference type="PATRIC" id="fig|1423770.3.peg.1289"/>
<evidence type="ECO:0000256" key="6">
    <source>
        <dbReference type="ARBA" id="ARBA00016853"/>
    </source>
</evidence>
<evidence type="ECO:0000256" key="14">
    <source>
        <dbReference type="ARBA" id="ARBA00051301"/>
    </source>
</evidence>
<dbReference type="EMBL" id="AZEZ01000095">
    <property type="protein sequence ID" value="KRL42944.1"/>
    <property type="molecule type" value="Genomic_DNA"/>
</dbReference>
<keyword evidence="12" id="KW-0457">Lysine biosynthesis</keyword>
<comment type="similarity">
    <text evidence="4">Belongs to the peptidase M20A family.</text>
</comment>
<evidence type="ECO:0000256" key="2">
    <source>
        <dbReference type="ARBA" id="ARBA00001947"/>
    </source>
</evidence>
<keyword evidence="13" id="KW-0170">Cobalt</keyword>
<dbReference type="GO" id="GO:0009014">
    <property type="term" value="F:succinyl-diaminopimelate desuccinylase activity"/>
    <property type="evidence" value="ECO:0007669"/>
    <property type="project" value="UniProtKB-EC"/>
</dbReference>
<evidence type="ECO:0000256" key="10">
    <source>
        <dbReference type="ARBA" id="ARBA00022833"/>
    </source>
</evidence>
<reference evidence="16 17" key="1">
    <citation type="journal article" date="2015" name="Genome Announc.">
        <title>Expanding the biotechnology potential of lactobacilli through comparative genomics of 213 strains and associated genera.</title>
        <authorList>
            <person name="Sun Z."/>
            <person name="Harris H.M."/>
            <person name="McCann A."/>
            <person name="Guo C."/>
            <person name="Argimon S."/>
            <person name="Zhang W."/>
            <person name="Yang X."/>
            <person name="Jeffery I.B."/>
            <person name="Cooney J.C."/>
            <person name="Kagawa T.F."/>
            <person name="Liu W."/>
            <person name="Song Y."/>
            <person name="Salvetti E."/>
            <person name="Wrobel A."/>
            <person name="Rasinkangas P."/>
            <person name="Parkhill J."/>
            <person name="Rea M.C."/>
            <person name="O'Sullivan O."/>
            <person name="Ritari J."/>
            <person name="Douillard F.P."/>
            <person name="Paul Ross R."/>
            <person name="Yang R."/>
            <person name="Briner A.E."/>
            <person name="Felis G.E."/>
            <person name="de Vos W.M."/>
            <person name="Barrangou R."/>
            <person name="Klaenhammer T.R."/>
            <person name="Caufield P.W."/>
            <person name="Cui Y."/>
            <person name="Zhang H."/>
            <person name="O'Toole P.W."/>
        </authorList>
    </citation>
    <scope>NUCLEOTIDE SEQUENCE [LARGE SCALE GENOMIC DNA]</scope>
    <source>
        <strain evidence="16 17">DSM 14500</strain>
    </source>
</reference>
<evidence type="ECO:0000256" key="8">
    <source>
        <dbReference type="ARBA" id="ARBA00022723"/>
    </source>
</evidence>
<evidence type="ECO:0000313" key="16">
    <source>
        <dbReference type="EMBL" id="KRL42944.1"/>
    </source>
</evidence>
<dbReference type="InterPro" id="IPR011650">
    <property type="entry name" value="Peptidase_M20_dimer"/>
</dbReference>
<keyword evidence="7" id="KW-0028">Amino-acid biosynthesis</keyword>
<sequence>MKRLSETQYLDILRKLIAIKSVNDKEKDVATYLQKLLAEYDIKSEIKPIRGNRANLFAEIGSGKPVLGISGHMDVVDPGNLKDWQTDPFEMTEKDGLLYGRGITDMKSGLAALIITMIELHQNGLPKKGTIRLMATMGEEVGEEGSSYFLKDGDMDDVDGLVIAEPSGYNIGYAEKGSMDIRFMSQGKASHSSMPENGFNAIDALMQLLLDANKVFRDDSIGKSTMGPLIFNTTLIKGGTQVNSIPDYAEAEANVRTIPEYDNDKVIAELNKLMDKYNQQGAQISTDIYMNEGPVLMGKDNPLIQPTKDLMQPYATDEIHVAPISPVTDASNLVQGKTKDFPFIIAGPGNNTPHQINESVDKQMYFNFIDIYEKLFIQFLEK</sequence>
<dbReference type="InterPro" id="IPR050072">
    <property type="entry name" value="Peptidase_M20A"/>
</dbReference>
<dbReference type="GO" id="GO:0019877">
    <property type="term" value="P:diaminopimelate biosynthetic process"/>
    <property type="evidence" value="ECO:0007669"/>
    <property type="project" value="UniProtKB-KW"/>
</dbReference>
<dbReference type="Proteomes" id="UP000050872">
    <property type="component" value="Unassembled WGS sequence"/>
</dbReference>
<dbReference type="SUPFAM" id="SSF55031">
    <property type="entry name" value="Bacterial exopeptidase dimerisation domain"/>
    <property type="match status" value="1"/>
</dbReference>
<evidence type="ECO:0000256" key="9">
    <source>
        <dbReference type="ARBA" id="ARBA00022801"/>
    </source>
</evidence>
<dbReference type="PANTHER" id="PTHR43808">
    <property type="entry name" value="ACETYLORNITHINE DEACETYLASE"/>
    <property type="match status" value="1"/>
</dbReference>
<gene>
    <name evidence="16" type="ORF">FD29_GL001253</name>
</gene>
<evidence type="ECO:0000256" key="1">
    <source>
        <dbReference type="ARBA" id="ARBA00001941"/>
    </source>
</evidence>
<evidence type="ECO:0000259" key="15">
    <source>
        <dbReference type="Pfam" id="PF07687"/>
    </source>
</evidence>
<comment type="catalytic activity">
    <reaction evidence="14">
        <text>N-succinyl-(2S,6S)-2,6-diaminopimelate + H2O = (2S,6S)-2,6-diaminopimelate + succinate</text>
        <dbReference type="Rhea" id="RHEA:22608"/>
        <dbReference type="ChEBI" id="CHEBI:15377"/>
        <dbReference type="ChEBI" id="CHEBI:30031"/>
        <dbReference type="ChEBI" id="CHEBI:57609"/>
        <dbReference type="ChEBI" id="CHEBI:58087"/>
        <dbReference type="EC" id="3.5.1.18"/>
    </reaction>
</comment>
<comment type="cofactor">
    <cofactor evidence="2">
        <name>Zn(2+)</name>
        <dbReference type="ChEBI" id="CHEBI:29105"/>
    </cofactor>
</comment>
<dbReference type="NCBIfam" id="TIGR01910">
    <property type="entry name" value="DapE-ArgE"/>
    <property type="match status" value="1"/>
</dbReference>
<evidence type="ECO:0000256" key="11">
    <source>
        <dbReference type="ARBA" id="ARBA00022915"/>
    </source>
</evidence>
<dbReference type="Pfam" id="PF07687">
    <property type="entry name" value="M20_dimer"/>
    <property type="match status" value="1"/>
</dbReference>
<dbReference type="RefSeq" id="WP_057888630.1">
    <property type="nucleotide sequence ID" value="NZ_AZEZ01000095.1"/>
</dbReference>
<dbReference type="GO" id="GO:0046872">
    <property type="term" value="F:metal ion binding"/>
    <property type="evidence" value="ECO:0007669"/>
    <property type="project" value="UniProtKB-KW"/>
</dbReference>
<dbReference type="InterPro" id="IPR036264">
    <property type="entry name" value="Bact_exopeptidase_dim_dom"/>
</dbReference>
<feature type="domain" description="Peptidase M20 dimerisation" evidence="15">
    <location>
        <begin position="173"/>
        <end position="280"/>
    </location>
</feature>
<accession>A0A0R1QDV9</accession>
<evidence type="ECO:0000313" key="17">
    <source>
        <dbReference type="Proteomes" id="UP000050872"/>
    </source>
</evidence>
<organism evidence="16 17">
    <name type="scientific">Companilactobacillus mindensis DSM 14500</name>
    <dbReference type="NCBI Taxonomy" id="1423770"/>
    <lineage>
        <taxon>Bacteria</taxon>
        <taxon>Bacillati</taxon>
        <taxon>Bacillota</taxon>
        <taxon>Bacilli</taxon>
        <taxon>Lactobacillales</taxon>
        <taxon>Lactobacillaceae</taxon>
        <taxon>Companilactobacillus</taxon>
    </lineage>
</organism>
<comment type="pathway">
    <text evidence="3">Amino-acid biosynthesis; L-lysine biosynthesis via DAP pathway; LL-2,6-diaminopimelate from (S)-tetrahydrodipicolinate (succinylase route): step 3/3.</text>
</comment>
<dbReference type="AlphaFoldDB" id="A0A0R1QDV9"/>
<dbReference type="Gene3D" id="3.40.630.10">
    <property type="entry name" value="Zn peptidases"/>
    <property type="match status" value="1"/>
</dbReference>
<name>A0A0R1QDV9_9LACO</name>
<protein>
    <recommendedName>
        <fullName evidence="6">Probable succinyl-diaminopimelate desuccinylase</fullName>
        <ecNumber evidence="5">3.5.1.18</ecNumber>
    </recommendedName>
</protein>
<dbReference type="SUPFAM" id="SSF53187">
    <property type="entry name" value="Zn-dependent exopeptidases"/>
    <property type="match status" value="1"/>
</dbReference>
<evidence type="ECO:0000256" key="3">
    <source>
        <dbReference type="ARBA" id="ARBA00005130"/>
    </source>
</evidence>
<dbReference type="EC" id="3.5.1.18" evidence="5"/>
<evidence type="ECO:0000256" key="13">
    <source>
        <dbReference type="ARBA" id="ARBA00023285"/>
    </source>
</evidence>
<keyword evidence="17" id="KW-1185">Reference proteome</keyword>
<dbReference type="CDD" id="cd08659">
    <property type="entry name" value="M20_ArgE_DapE-like"/>
    <property type="match status" value="1"/>
</dbReference>
<dbReference type="STRING" id="1423770.FD29_GL001253"/>
<dbReference type="InterPro" id="IPR001261">
    <property type="entry name" value="ArgE/DapE_CS"/>
</dbReference>